<organism evidence="1 2">
    <name type="scientific">Rhizoctonia solani</name>
    <dbReference type="NCBI Taxonomy" id="456999"/>
    <lineage>
        <taxon>Eukaryota</taxon>
        <taxon>Fungi</taxon>
        <taxon>Dikarya</taxon>
        <taxon>Basidiomycota</taxon>
        <taxon>Agaricomycotina</taxon>
        <taxon>Agaricomycetes</taxon>
        <taxon>Cantharellales</taxon>
        <taxon>Ceratobasidiaceae</taxon>
        <taxon>Rhizoctonia</taxon>
    </lineage>
</organism>
<comment type="caution">
    <text evidence="1">The sequence shown here is derived from an EMBL/GenBank/DDBJ whole genome shotgun (WGS) entry which is preliminary data.</text>
</comment>
<dbReference type="Gene3D" id="1.20.1280.50">
    <property type="match status" value="1"/>
</dbReference>
<accession>A0A8H3BK24</accession>
<evidence type="ECO:0008006" key="3">
    <source>
        <dbReference type="Google" id="ProtNLM"/>
    </source>
</evidence>
<dbReference type="AlphaFoldDB" id="A0A8H3BK24"/>
<dbReference type="EMBL" id="CAJMWS010000668">
    <property type="protein sequence ID" value="CAE6457659.1"/>
    <property type="molecule type" value="Genomic_DNA"/>
</dbReference>
<sequence>MLEDLRSASSALSEALDHYVNTCAKLRDRYFEERATDKLDELLNCVANELQLVTSYEIKLKQAEAPIKAVRNNSPVAVPISRLPPEMLARIFQIVVDDQPELYDAARDPFVASLSLPKYPERLSHVCFGWRHIALTTPSLWTRIDVVMNNSLGLRSLARAKVHAERAGRSTLDVYMTDPNLGPGKISYHKPNDFEDCSFLAFPKTRMRSLNLTSSCGLSDSHHRFICYCIMNCAEQTLKQLVVRYLPDQGTPYGFIVSADSRHGPKSLEIDLPEHSLENIWHSITTLRLTGMYPYWTSRAYHQLVDLRIGRDVLIGRAPISEAQLIDILKASPRLKIFHVHSAVTGPLTHGDPITSVRLEELESLNLSSTQVNPSQILRLIVPGSRPLQLSIYGRPTDVVEHFLLRSNVTQLRLVAWGTYPPINALCLCPNLQVLVLDVFGIVGRANFQTVSDDHSQGADLRSLYILRCPRMQFIGLQQIVERHSVHELTLWNTHIMIEDEDRSEFVRRSKISGLCPVVHDLSSSLDDPDPMNSWDFF</sequence>
<dbReference type="SUPFAM" id="SSF52047">
    <property type="entry name" value="RNI-like"/>
    <property type="match status" value="1"/>
</dbReference>
<dbReference type="Gene3D" id="3.80.10.10">
    <property type="entry name" value="Ribonuclease Inhibitor"/>
    <property type="match status" value="1"/>
</dbReference>
<gene>
    <name evidence="1" type="ORF">RDB_LOCUS154639</name>
</gene>
<evidence type="ECO:0000313" key="2">
    <source>
        <dbReference type="Proteomes" id="UP000663846"/>
    </source>
</evidence>
<name>A0A8H3BK24_9AGAM</name>
<proteinExistence type="predicted"/>
<dbReference type="InterPro" id="IPR032675">
    <property type="entry name" value="LRR_dom_sf"/>
</dbReference>
<evidence type="ECO:0000313" key="1">
    <source>
        <dbReference type="EMBL" id="CAE6457659.1"/>
    </source>
</evidence>
<dbReference type="Proteomes" id="UP000663846">
    <property type="component" value="Unassembled WGS sequence"/>
</dbReference>
<protein>
    <recommendedName>
        <fullName evidence="3">F-box domain-containing protein</fullName>
    </recommendedName>
</protein>
<reference evidence="1" key="1">
    <citation type="submission" date="2021-01" db="EMBL/GenBank/DDBJ databases">
        <authorList>
            <person name="Kaushik A."/>
        </authorList>
    </citation>
    <scope>NUCLEOTIDE SEQUENCE</scope>
    <source>
        <strain evidence="1">AG1-1C</strain>
    </source>
</reference>